<dbReference type="GO" id="GO:0003677">
    <property type="term" value="F:DNA binding"/>
    <property type="evidence" value="ECO:0007669"/>
    <property type="project" value="UniProtKB-KW"/>
</dbReference>
<dbReference type="SMART" id="SM00421">
    <property type="entry name" value="HTH_LUXR"/>
    <property type="match status" value="1"/>
</dbReference>
<dbReference type="NCBIfam" id="NF011940">
    <property type="entry name" value="PRK15411.1"/>
    <property type="match status" value="1"/>
</dbReference>
<dbReference type="AlphaFoldDB" id="A0A085JF25"/>
<reference evidence="3 4" key="1">
    <citation type="submission" date="2014-05" db="EMBL/GenBank/DDBJ databases">
        <title>ATOL: Assembling a taxonomically balanced genome-scale reconstruction of the evolutionary history of the Enterobacteriaceae.</title>
        <authorList>
            <person name="Plunkett G.III."/>
            <person name="Neeno-Eckwall E.C."/>
            <person name="Glasner J.D."/>
            <person name="Perna N.T."/>
        </authorList>
    </citation>
    <scope>NUCLEOTIDE SEQUENCE [LARGE SCALE GENOMIC DNA]</scope>
    <source>
        <strain evidence="3 4">ATCC 33301</strain>
    </source>
</reference>
<dbReference type="InterPro" id="IPR000792">
    <property type="entry name" value="Tscrpt_reg_LuxR_C"/>
</dbReference>
<sequence>MSSVIIDPCYFTRQGLREYLVSHRIDSQCYSGIDTPQQFSALFEQQAPSFVFISGQCVDNFCPENREVEEVIARHPDTLFFIFLTLPNGHFNGYLYLRENIIITSKSLERDNLDRLLLPHLNCVKNNQRRLRKQEIKPVALSRAETEMLRMWMSGCDTLQISDRMQIKVKTISSHKGNIKKKINTRNKLVIHQLIKISETLTDGLNTSY</sequence>
<keyword evidence="1" id="KW-0238">DNA-binding</keyword>
<protein>
    <submittedName>
        <fullName evidence="3">Colanic acid capsular biosynthesis activation accessory protein</fullName>
    </submittedName>
</protein>
<evidence type="ECO:0000313" key="4">
    <source>
        <dbReference type="Proteomes" id="UP000028602"/>
    </source>
</evidence>
<comment type="caution">
    <text evidence="3">The sequence shown here is derived from an EMBL/GenBank/DDBJ whole genome shotgun (WGS) entry which is preliminary data.</text>
</comment>
<evidence type="ECO:0000259" key="2">
    <source>
        <dbReference type="PROSITE" id="PS50043"/>
    </source>
</evidence>
<dbReference type="GO" id="GO:0006355">
    <property type="term" value="P:regulation of DNA-templated transcription"/>
    <property type="evidence" value="ECO:0007669"/>
    <property type="project" value="InterPro"/>
</dbReference>
<dbReference type="InterPro" id="IPR016032">
    <property type="entry name" value="Sig_transdc_resp-reg_C-effctor"/>
</dbReference>
<dbReference type="SUPFAM" id="SSF46894">
    <property type="entry name" value="C-terminal effector domain of the bipartite response regulators"/>
    <property type="match status" value="1"/>
</dbReference>
<feature type="domain" description="HTH luxR-type" evidence="2">
    <location>
        <begin position="134"/>
        <end position="199"/>
    </location>
</feature>
<dbReference type="PRINTS" id="PR00038">
    <property type="entry name" value="HTHLUXR"/>
</dbReference>
<dbReference type="Gene3D" id="1.10.10.10">
    <property type="entry name" value="Winged helix-like DNA-binding domain superfamily/Winged helix DNA-binding domain"/>
    <property type="match status" value="1"/>
</dbReference>
<evidence type="ECO:0000256" key="1">
    <source>
        <dbReference type="ARBA" id="ARBA00023125"/>
    </source>
</evidence>
<dbReference type="Pfam" id="PF00196">
    <property type="entry name" value="GerE"/>
    <property type="match status" value="1"/>
</dbReference>
<dbReference type="EMBL" id="JMPR01000034">
    <property type="protein sequence ID" value="KFD19071.1"/>
    <property type="molecule type" value="Genomic_DNA"/>
</dbReference>
<dbReference type="InterPro" id="IPR036388">
    <property type="entry name" value="WH-like_DNA-bd_sf"/>
</dbReference>
<keyword evidence="4" id="KW-1185">Reference proteome</keyword>
<name>A0A085JF25_9GAMM</name>
<accession>A0A085JF25</accession>
<organism evidence="3 4">
    <name type="scientific">Tatumella ptyseos ATCC 33301</name>
    <dbReference type="NCBI Taxonomy" id="1005995"/>
    <lineage>
        <taxon>Bacteria</taxon>
        <taxon>Pseudomonadati</taxon>
        <taxon>Pseudomonadota</taxon>
        <taxon>Gammaproteobacteria</taxon>
        <taxon>Enterobacterales</taxon>
        <taxon>Erwiniaceae</taxon>
        <taxon>Tatumella</taxon>
    </lineage>
</organism>
<dbReference type="Proteomes" id="UP000028602">
    <property type="component" value="Unassembled WGS sequence"/>
</dbReference>
<proteinExistence type="predicted"/>
<dbReference type="RefSeq" id="WP_025902076.1">
    <property type="nucleotide sequence ID" value="NZ_ATMJ01000068.1"/>
</dbReference>
<gene>
    <name evidence="3" type="ORF">GTPT_2009</name>
</gene>
<dbReference type="PROSITE" id="PS00622">
    <property type="entry name" value="HTH_LUXR_1"/>
    <property type="match status" value="1"/>
</dbReference>
<evidence type="ECO:0000313" key="3">
    <source>
        <dbReference type="EMBL" id="KFD19071.1"/>
    </source>
</evidence>
<dbReference type="eggNOG" id="COG2197">
    <property type="taxonomic scope" value="Bacteria"/>
</dbReference>
<dbReference type="CDD" id="cd06170">
    <property type="entry name" value="LuxR_C_like"/>
    <property type="match status" value="1"/>
</dbReference>
<dbReference type="OrthoDB" id="6613734at2"/>
<dbReference type="PROSITE" id="PS50043">
    <property type="entry name" value="HTH_LUXR_2"/>
    <property type="match status" value="1"/>
</dbReference>